<proteinExistence type="predicted"/>
<gene>
    <name evidence="1" type="ORF">Vadar_000849</name>
</gene>
<dbReference type="Proteomes" id="UP000828048">
    <property type="component" value="Chromosome 7"/>
</dbReference>
<accession>A0ACB7Y4U3</accession>
<comment type="caution">
    <text evidence="1">The sequence shown here is derived from an EMBL/GenBank/DDBJ whole genome shotgun (WGS) entry which is preliminary data.</text>
</comment>
<reference evidence="1 2" key="1">
    <citation type="journal article" date="2021" name="Hortic Res">
        <title>High-quality reference genome and annotation aids understanding of berry development for evergreen blueberry (Vaccinium darrowii).</title>
        <authorList>
            <person name="Yu J."/>
            <person name="Hulse-Kemp A.M."/>
            <person name="Babiker E."/>
            <person name="Staton M."/>
        </authorList>
    </citation>
    <scope>NUCLEOTIDE SEQUENCE [LARGE SCALE GENOMIC DNA]</scope>
    <source>
        <strain evidence="2">cv. NJ 8807/NJ 8810</strain>
        <tissue evidence="1">Young leaf</tissue>
    </source>
</reference>
<name>A0ACB7Y4U3_9ERIC</name>
<keyword evidence="2" id="KW-1185">Reference proteome</keyword>
<evidence type="ECO:0000313" key="1">
    <source>
        <dbReference type="EMBL" id="KAH7848292.1"/>
    </source>
</evidence>
<dbReference type="EMBL" id="CM037157">
    <property type="protein sequence ID" value="KAH7848292.1"/>
    <property type="molecule type" value="Genomic_DNA"/>
</dbReference>
<evidence type="ECO:0000313" key="2">
    <source>
        <dbReference type="Proteomes" id="UP000828048"/>
    </source>
</evidence>
<organism evidence="1 2">
    <name type="scientific">Vaccinium darrowii</name>
    <dbReference type="NCBI Taxonomy" id="229202"/>
    <lineage>
        <taxon>Eukaryota</taxon>
        <taxon>Viridiplantae</taxon>
        <taxon>Streptophyta</taxon>
        <taxon>Embryophyta</taxon>
        <taxon>Tracheophyta</taxon>
        <taxon>Spermatophyta</taxon>
        <taxon>Magnoliopsida</taxon>
        <taxon>eudicotyledons</taxon>
        <taxon>Gunneridae</taxon>
        <taxon>Pentapetalae</taxon>
        <taxon>asterids</taxon>
        <taxon>Ericales</taxon>
        <taxon>Ericaceae</taxon>
        <taxon>Vaccinioideae</taxon>
        <taxon>Vaccinieae</taxon>
        <taxon>Vaccinium</taxon>
    </lineage>
</organism>
<sequence>MGSCLSKKTAVCSNSTTAIPDPPDQKPKINPQRTQTQVLADKKNPEQEKPKSDPKKEIFLIKHRISHDSDRKSDEERKPKSPISQNTPTTTTATTPTTSEAAAAADVGGATTGNLVSGGIVVRTSSCSKEEIDAILIQCGRLSRSSSTGKVVAGAGTPGRKYSGSKRSYDFDHDKGNDNNDDDDEIIPGGGDDVEEAERGRRHRQRHRQSTPSSSGRRRTPSRERDQQNQRSGSRERGSGGSSGGGRRVSRSPGRRSESPMTHHANSNNTATTNSRPGKMVSVPATVTSMAMDKSGIGGGEIKRIAVKRNVGSPRARSPAATRVTNEKQQQNCQTNQPASLSRSNSRKAEHSPYRRNPLGEIDQNCVGGVEVGFNKGSNNIVHQAPIQKPNTENVRSNKNVVQGTENKTTTMRTNEQQQQQQQQKMEDEGRPSQPNTGNVSVTMVPSVTEGLNSRLVTRTRSSRLSRDLDFNPETLQNTSPTSSYTALLLEDIQNFHQKGTPVIPCLTKANSILEAVADLNSTTISNLSTAEQFGKKKRLETKEPFVESEVIGNNDLMEPSFHKYVTVNRGGGGGGSGGEMEEVESSGSNSIGGGQNWVSSSMWEPNSADSIDSWNSLRLGEKKHNGIGRGRLGSGRGLQSTTSTFKAASS</sequence>
<protein>
    <submittedName>
        <fullName evidence="1">Uncharacterized protein</fullName>
    </submittedName>
</protein>